<dbReference type="PANTHER" id="PTHR32309">
    <property type="entry name" value="TYROSINE-PROTEIN KINASE"/>
    <property type="match status" value="1"/>
</dbReference>
<sequence>MSAIQTKSERPKSLTGLLPIINRWKYHVLGLTLLAFVASVIISLILPNVYKSTTVFYPTNLATLDPDQIMDGNKKIEKFGTREDIDRITTIGLSQPVADYIIYKYKLYKDYGFEDMTDDLSKQAVLDNFIGDLNIVQTERDAIELTFYSEDKHKAAAIANDMVNKIDQMNYELTLENQKKILHIQQQRYDYIFEKLVAIRDSLSKARKKHSIYGLVNEGRSISESVLKNQTDMLKAQGELEVLSKSLSATDPKIIALKAQVNGLEKAVAAITKTNTHSYNLEGYMNGIDQVTDLELQFRYLRSQLSDARKAFDHAKLSLTSKVSTIYVVQKAYPAMKKAKPIRWLIVVSATVLTFVLSVIFVALLELYYREMRRAAA</sequence>
<evidence type="ECO:0008006" key="4">
    <source>
        <dbReference type="Google" id="ProtNLM"/>
    </source>
</evidence>
<dbReference type="PANTHER" id="PTHR32309:SF13">
    <property type="entry name" value="FERRIC ENTEROBACTIN TRANSPORT PROTEIN FEPE"/>
    <property type="match status" value="1"/>
</dbReference>
<keyword evidence="1" id="KW-1133">Transmembrane helix</keyword>
<organism evidence="2 3">
    <name type="scientific">Adhaeribacter soli</name>
    <dbReference type="NCBI Taxonomy" id="2607655"/>
    <lineage>
        <taxon>Bacteria</taxon>
        <taxon>Pseudomonadati</taxon>
        <taxon>Bacteroidota</taxon>
        <taxon>Cytophagia</taxon>
        <taxon>Cytophagales</taxon>
        <taxon>Hymenobacteraceae</taxon>
        <taxon>Adhaeribacter</taxon>
    </lineage>
</organism>
<proteinExistence type="predicted"/>
<reference evidence="2 3" key="1">
    <citation type="submission" date="2019-09" db="EMBL/GenBank/DDBJ databases">
        <title>Genome sequence of Adhaeribacter sp. M2.</title>
        <authorList>
            <person name="Srinivasan S."/>
        </authorList>
    </citation>
    <scope>NUCLEOTIDE SEQUENCE [LARGE SCALE GENOMIC DNA]</scope>
    <source>
        <strain evidence="2 3">M2</strain>
    </source>
</reference>
<dbReference type="Proteomes" id="UP000326570">
    <property type="component" value="Unassembled WGS sequence"/>
</dbReference>
<keyword evidence="1" id="KW-0812">Transmembrane</keyword>
<dbReference type="RefSeq" id="WP_150901780.1">
    <property type="nucleotide sequence ID" value="NZ_VTWT01000001.1"/>
</dbReference>
<evidence type="ECO:0000313" key="2">
    <source>
        <dbReference type="EMBL" id="KAA9345637.1"/>
    </source>
</evidence>
<gene>
    <name evidence="2" type="ORF">F0P94_00680</name>
</gene>
<dbReference type="GO" id="GO:0004713">
    <property type="term" value="F:protein tyrosine kinase activity"/>
    <property type="evidence" value="ECO:0007669"/>
    <property type="project" value="TreeGrafter"/>
</dbReference>
<dbReference type="InterPro" id="IPR050445">
    <property type="entry name" value="Bact_polysacc_biosynth/exp"/>
</dbReference>
<evidence type="ECO:0000256" key="1">
    <source>
        <dbReference type="SAM" id="Phobius"/>
    </source>
</evidence>
<dbReference type="EMBL" id="VTWT01000001">
    <property type="protein sequence ID" value="KAA9345637.1"/>
    <property type="molecule type" value="Genomic_DNA"/>
</dbReference>
<dbReference type="AlphaFoldDB" id="A0A5N1J4J9"/>
<keyword evidence="1" id="KW-0472">Membrane</keyword>
<feature type="transmembrane region" description="Helical" evidence="1">
    <location>
        <begin position="344"/>
        <end position="369"/>
    </location>
</feature>
<feature type="transmembrane region" description="Helical" evidence="1">
    <location>
        <begin position="28"/>
        <end position="50"/>
    </location>
</feature>
<dbReference type="GO" id="GO:0005886">
    <property type="term" value="C:plasma membrane"/>
    <property type="evidence" value="ECO:0007669"/>
    <property type="project" value="TreeGrafter"/>
</dbReference>
<keyword evidence="3" id="KW-1185">Reference proteome</keyword>
<comment type="caution">
    <text evidence="2">The sequence shown here is derived from an EMBL/GenBank/DDBJ whole genome shotgun (WGS) entry which is preliminary data.</text>
</comment>
<name>A0A5N1J4J9_9BACT</name>
<accession>A0A5N1J4J9</accession>
<protein>
    <recommendedName>
        <fullName evidence="4">Polysaccharide chain length determinant N-terminal domain-containing protein</fullName>
    </recommendedName>
</protein>
<evidence type="ECO:0000313" key="3">
    <source>
        <dbReference type="Proteomes" id="UP000326570"/>
    </source>
</evidence>